<comment type="subcellular location">
    <subcellularLocation>
        <location evidence="2">Cell membrane</location>
    </subcellularLocation>
    <subcellularLocation>
        <location evidence="1">Membrane</location>
        <topology evidence="1">Multi-pass membrane protein</topology>
    </subcellularLocation>
</comment>
<dbReference type="Pfam" id="PF01825">
    <property type="entry name" value="GPS"/>
    <property type="match status" value="1"/>
</dbReference>
<keyword evidence="13" id="KW-1185">Reference proteome</keyword>
<dbReference type="InterPro" id="IPR000742">
    <property type="entry name" value="EGF"/>
</dbReference>
<evidence type="ECO:0000256" key="2">
    <source>
        <dbReference type="ARBA" id="ARBA00004236"/>
    </source>
</evidence>
<dbReference type="Gene3D" id="2.60.220.50">
    <property type="match status" value="1"/>
</dbReference>
<dbReference type="GO" id="GO:0004930">
    <property type="term" value="F:G protein-coupled receptor activity"/>
    <property type="evidence" value="ECO:0007669"/>
    <property type="project" value="InterPro"/>
</dbReference>
<evidence type="ECO:0000256" key="1">
    <source>
        <dbReference type="ARBA" id="ARBA00004141"/>
    </source>
</evidence>
<evidence type="ECO:0000259" key="11">
    <source>
        <dbReference type="PROSITE" id="PS50262"/>
    </source>
</evidence>
<feature type="transmembrane region" description="Helical" evidence="8">
    <location>
        <begin position="12"/>
        <end position="31"/>
    </location>
</feature>
<dbReference type="EMBL" id="WBNM01027483">
    <property type="protein sequence ID" value="NXP77621.1"/>
    <property type="molecule type" value="Genomic_DNA"/>
</dbReference>
<feature type="transmembrane region" description="Helical" evidence="8">
    <location>
        <begin position="459"/>
        <end position="481"/>
    </location>
</feature>
<dbReference type="InterPro" id="IPR047938">
    <property type="entry name" value="GPR128_7tmB2"/>
</dbReference>
<keyword evidence="3" id="KW-1003">Cell membrane</keyword>
<dbReference type="AlphaFoldDB" id="A0A852CDB1"/>
<feature type="transmembrane region" description="Helical" evidence="8">
    <location>
        <begin position="668"/>
        <end position="689"/>
    </location>
</feature>
<evidence type="ECO:0000313" key="12">
    <source>
        <dbReference type="EMBL" id="NXP77621.1"/>
    </source>
</evidence>
<dbReference type="CDD" id="cd15257">
    <property type="entry name" value="7tmB2_GPR128"/>
    <property type="match status" value="1"/>
</dbReference>
<dbReference type="SMART" id="SM00303">
    <property type="entry name" value="GPS"/>
    <property type="match status" value="1"/>
</dbReference>
<dbReference type="GO" id="GO:0007166">
    <property type="term" value="P:cell surface receptor signaling pathway"/>
    <property type="evidence" value="ECO:0007669"/>
    <property type="project" value="InterPro"/>
</dbReference>
<feature type="non-terminal residue" evidence="12">
    <location>
        <position position="776"/>
    </location>
</feature>
<evidence type="ECO:0000256" key="8">
    <source>
        <dbReference type="SAM" id="Phobius"/>
    </source>
</evidence>
<feature type="domain" description="GAIN-B" evidence="9">
    <location>
        <begin position="268"/>
        <end position="420"/>
    </location>
</feature>
<dbReference type="PANTHER" id="PTHR47767">
    <property type="entry name" value="ADHESION G PROTEIN-COUPLED RECEPTOR G7"/>
    <property type="match status" value="1"/>
</dbReference>
<dbReference type="Pfam" id="PF22257">
    <property type="entry name" value="GPR128_N"/>
    <property type="match status" value="1"/>
</dbReference>
<keyword evidence="6 8" id="KW-0472">Membrane</keyword>
<keyword evidence="5 8" id="KW-1133">Transmembrane helix</keyword>
<evidence type="ECO:0000259" key="9">
    <source>
        <dbReference type="PROSITE" id="PS50221"/>
    </source>
</evidence>
<feature type="transmembrane region" description="Helical" evidence="8">
    <location>
        <begin position="623"/>
        <end position="647"/>
    </location>
</feature>
<dbReference type="InterPro" id="IPR017981">
    <property type="entry name" value="GPCR_2-like_7TM"/>
</dbReference>
<dbReference type="PROSITE" id="PS50261">
    <property type="entry name" value="G_PROTEIN_RECEP_F2_4"/>
    <property type="match status" value="1"/>
</dbReference>
<dbReference type="InterPro" id="IPR046338">
    <property type="entry name" value="GAIN_dom_sf"/>
</dbReference>
<dbReference type="PROSITE" id="PS50262">
    <property type="entry name" value="G_PROTEIN_RECEP_F1_2"/>
    <property type="match status" value="1"/>
</dbReference>
<feature type="transmembrane region" description="Helical" evidence="8">
    <location>
        <begin position="564"/>
        <end position="588"/>
    </location>
</feature>
<dbReference type="CDD" id="cd00054">
    <property type="entry name" value="EGF_CA"/>
    <property type="match status" value="1"/>
</dbReference>
<keyword evidence="4 8" id="KW-0812">Transmembrane</keyword>
<dbReference type="Pfam" id="PF00002">
    <property type="entry name" value="7tm_2"/>
    <property type="match status" value="1"/>
</dbReference>
<dbReference type="PRINTS" id="PR00249">
    <property type="entry name" value="GPCRSECRETIN"/>
</dbReference>
<evidence type="ECO:0000256" key="7">
    <source>
        <dbReference type="ARBA" id="ARBA00023157"/>
    </source>
</evidence>
<dbReference type="InterPro" id="IPR057244">
    <property type="entry name" value="GAIN_B"/>
</dbReference>
<feature type="transmembrane region" description="Helical" evidence="8">
    <location>
        <begin position="695"/>
        <end position="717"/>
    </location>
</feature>
<dbReference type="Proteomes" id="UP000611227">
    <property type="component" value="Unassembled WGS sequence"/>
</dbReference>
<dbReference type="Pfam" id="PF22261">
    <property type="entry name" value="GPR128_GAIN_subdom_B"/>
    <property type="match status" value="1"/>
</dbReference>
<dbReference type="InterPro" id="IPR053985">
    <property type="entry name" value="GPR128_GAIN_subdom_A"/>
</dbReference>
<dbReference type="PROSITE" id="PS50221">
    <property type="entry name" value="GAIN_B"/>
    <property type="match status" value="1"/>
</dbReference>
<feature type="transmembrane region" description="Helical" evidence="8">
    <location>
        <begin position="530"/>
        <end position="552"/>
    </location>
</feature>
<dbReference type="InterPro" id="IPR053066">
    <property type="entry name" value="ADGR_G7"/>
</dbReference>
<dbReference type="GO" id="GO:0005886">
    <property type="term" value="C:plasma membrane"/>
    <property type="evidence" value="ECO:0007669"/>
    <property type="project" value="UniProtKB-SubCell"/>
</dbReference>
<dbReference type="Gene3D" id="2.10.25.10">
    <property type="entry name" value="Laminin"/>
    <property type="match status" value="1"/>
</dbReference>
<dbReference type="InterPro" id="IPR053986">
    <property type="entry name" value="GPR128_GAIN_subdom_B"/>
</dbReference>
<protein>
    <submittedName>
        <fullName evidence="12">AGRG7 protein</fullName>
    </submittedName>
</protein>
<dbReference type="InterPro" id="IPR000832">
    <property type="entry name" value="GPCR_2_secretin-like"/>
</dbReference>
<keyword evidence="7" id="KW-1015">Disulfide bond</keyword>
<dbReference type="PANTHER" id="PTHR47767:SF1">
    <property type="entry name" value="ADHESION G PROTEIN-COUPLED RECEPTOR G7"/>
    <property type="match status" value="1"/>
</dbReference>
<reference evidence="12" key="1">
    <citation type="submission" date="2019-09" db="EMBL/GenBank/DDBJ databases">
        <title>Bird 10,000 Genomes (B10K) Project - Family phase.</title>
        <authorList>
            <person name="Zhang G."/>
        </authorList>
    </citation>
    <scope>NUCLEOTIDE SEQUENCE</scope>
    <source>
        <strain evidence="12">B10K-DU-001-30</strain>
        <tissue evidence="12">Muscle</tissue>
    </source>
</reference>
<feature type="domain" description="G-protein coupled receptors family 2 profile 2" evidence="10">
    <location>
        <begin position="426"/>
        <end position="719"/>
    </location>
</feature>
<comment type="caution">
    <text evidence="12">The sequence shown here is derived from an EMBL/GenBank/DDBJ whole genome shotgun (WGS) entry which is preliminary data.</text>
</comment>
<evidence type="ECO:0000256" key="5">
    <source>
        <dbReference type="ARBA" id="ARBA00022989"/>
    </source>
</evidence>
<feature type="transmembrane region" description="Helical" evidence="8">
    <location>
        <begin position="428"/>
        <end position="447"/>
    </location>
</feature>
<dbReference type="SUPFAM" id="SSF81321">
    <property type="entry name" value="Family A G protein-coupled receptor-like"/>
    <property type="match status" value="1"/>
</dbReference>
<organism evidence="12 13">
    <name type="scientific">Ramphastos sulfuratus</name>
    <dbReference type="NCBI Taxonomy" id="322582"/>
    <lineage>
        <taxon>Eukaryota</taxon>
        <taxon>Metazoa</taxon>
        <taxon>Chordata</taxon>
        <taxon>Craniata</taxon>
        <taxon>Vertebrata</taxon>
        <taxon>Euteleostomi</taxon>
        <taxon>Archelosauria</taxon>
        <taxon>Archosauria</taxon>
        <taxon>Dinosauria</taxon>
        <taxon>Saurischia</taxon>
        <taxon>Theropoda</taxon>
        <taxon>Coelurosauria</taxon>
        <taxon>Aves</taxon>
        <taxon>Neognathae</taxon>
        <taxon>Neoaves</taxon>
        <taxon>Telluraves</taxon>
        <taxon>Coraciimorphae</taxon>
        <taxon>Piciformes</taxon>
        <taxon>Ramphastidae</taxon>
        <taxon>Ramphastos</taxon>
    </lineage>
</organism>
<evidence type="ECO:0000256" key="3">
    <source>
        <dbReference type="ARBA" id="ARBA00022475"/>
    </source>
</evidence>
<dbReference type="InterPro" id="IPR000203">
    <property type="entry name" value="GPS"/>
</dbReference>
<evidence type="ECO:0000256" key="4">
    <source>
        <dbReference type="ARBA" id="ARBA00022692"/>
    </source>
</evidence>
<feature type="non-terminal residue" evidence="12">
    <location>
        <position position="1"/>
    </location>
</feature>
<gene>
    <name evidence="12" type="primary">Adgrg7</name>
    <name evidence="12" type="ORF">RAMSUL_R02036</name>
</gene>
<evidence type="ECO:0000259" key="10">
    <source>
        <dbReference type="PROSITE" id="PS50261"/>
    </source>
</evidence>
<dbReference type="InterPro" id="IPR053984">
    <property type="entry name" value="GPR128_N"/>
</dbReference>
<feature type="domain" description="G-protein coupled receptors family 1 profile" evidence="11">
    <location>
        <begin position="440"/>
        <end position="680"/>
    </location>
</feature>
<dbReference type="Pfam" id="PF22259">
    <property type="entry name" value="GPR128_GAIN_subdomA"/>
    <property type="match status" value="1"/>
</dbReference>
<dbReference type="PROSITE" id="PS00022">
    <property type="entry name" value="EGF_1"/>
    <property type="match status" value="1"/>
</dbReference>
<dbReference type="InterPro" id="IPR017452">
    <property type="entry name" value="GPCR_Rhodpsn_7TM"/>
</dbReference>
<sequence length="776" mass="86908">MSSLHWERTLVGITWCVVTVTLWALCIWQVVLRFKTDTADSVVPPCFCFNGGTCRDGACVCPDKWVGSRCEIVNFCQASTYTVNIPGSTKKTLTFGEIIVGKYGNSEENCEPDTVNGNTSIAIRMCSREGTTPTLQPPQILNCNENLDSLASQVETADSSSLSAIASNTQILTSRPEQLKTQSISAAANIAVQIMNKPNVSEDTQASVAVMATVSNLLDCNKTEFNSNNLLNVTTSLTKTMEEFSLTVNISQPNVAIKSAPLKSNFSTILFSAQRDTSLGYYQSTKVEIQENVPGLNGDLSTEVQILLNISNNNNGRVGFILYQNDKFFQSRIYQSHSSVSKQIVSGNIDGGRTSSVEIAFSPKYNTTELKLHDHACVFWDYTVNDWSTAGCAKGRDQFLRCRCNHTTNFAVLMAFQIKYKYAKPLEYISYIGVGLSMAGLVITILFQIFTRKTRRSSVTWMLVSLCFSMLIFNIIFISGIENRNARDQNSNASSYYQKYLPYDTTNNTLLTSDIVDPPADSWCTAVAALLHYFLLTTFMWTALNSAQLYLLLLRTMKPLPEHFLATMSVIGWGIPALVVAITLGATYREGKALNYRQEEFCWLAALDQNQNFSMQKPMVWSFLLPVAFILLFNIIVFIKITVSVIWKKNENLTRSKSDSFMKKAIGTISIMVVLGITWTIGYLMLVSHEETSLVFSYLFCILNTTQGLQICILYTFRSPIFKKNVYKVFPILRVPEIPLYLHSKTYYVAKSKLEQHIQETFRSSQTVSEDISLST</sequence>
<accession>A0A852CDB1</accession>
<dbReference type="Gene3D" id="1.20.1070.10">
    <property type="entry name" value="Rhodopsin 7-helix transmembrane proteins"/>
    <property type="match status" value="1"/>
</dbReference>
<proteinExistence type="predicted"/>
<evidence type="ECO:0000256" key="6">
    <source>
        <dbReference type="ARBA" id="ARBA00023136"/>
    </source>
</evidence>
<name>A0A852CDB1_9PICI</name>
<evidence type="ECO:0000313" key="13">
    <source>
        <dbReference type="Proteomes" id="UP000611227"/>
    </source>
</evidence>